<evidence type="ECO:0000313" key="3">
    <source>
        <dbReference type="Proteomes" id="UP000827092"/>
    </source>
</evidence>
<comment type="caution">
    <text evidence="2">The sequence shown here is derived from an EMBL/GenBank/DDBJ whole genome shotgun (WGS) entry which is preliminary data.</text>
</comment>
<dbReference type="Proteomes" id="UP000827092">
    <property type="component" value="Unassembled WGS sequence"/>
</dbReference>
<evidence type="ECO:0000256" key="1">
    <source>
        <dbReference type="SAM" id="MobiDB-lite"/>
    </source>
</evidence>
<evidence type="ECO:0000313" key="2">
    <source>
        <dbReference type="EMBL" id="KAG8179629.1"/>
    </source>
</evidence>
<protein>
    <submittedName>
        <fullName evidence="2">Uncharacterized protein</fullName>
    </submittedName>
</protein>
<accession>A0AAV6U6I3</accession>
<dbReference type="EMBL" id="JAFNEN010000611">
    <property type="protein sequence ID" value="KAG8179629.1"/>
    <property type="molecule type" value="Genomic_DNA"/>
</dbReference>
<organism evidence="2 3">
    <name type="scientific">Oedothorax gibbosus</name>
    <dbReference type="NCBI Taxonomy" id="931172"/>
    <lineage>
        <taxon>Eukaryota</taxon>
        <taxon>Metazoa</taxon>
        <taxon>Ecdysozoa</taxon>
        <taxon>Arthropoda</taxon>
        <taxon>Chelicerata</taxon>
        <taxon>Arachnida</taxon>
        <taxon>Araneae</taxon>
        <taxon>Araneomorphae</taxon>
        <taxon>Entelegynae</taxon>
        <taxon>Araneoidea</taxon>
        <taxon>Linyphiidae</taxon>
        <taxon>Erigoninae</taxon>
        <taxon>Oedothorax</taxon>
    </lineage>
</organism>
<gene>
    <name evidence="2" type="ORF">JTE90_026246</name>
</gene>
<keyword evidence="3" id="KW-1185">Reference proteome</keyword>
<dbReference type="AlphaFoldDB" id="A0AAV6U6I3"/>
<proteinExistence type="predicted"/>
<sequence>MTLMTAIGGHANSVVSSHARVSCREIQIPPRWPKILTPKPSPAGSAKDKRGPTYSGPGRLGSIYLYIFRILMDINCPKVQILQAGAAVAERSGALSPRPWCVLWQTGAVTSIGNKSNIYFILDWKSF</sequence>
<feature type="region of interest" description="Disordered" evidence="1">
    <location>
        <begin position="32"/>
        <end position="57"/>
    </location>
</feature>
<name>A0AAV6U6I3_9ARAC</name>
<reference evidence="2 3" key="1">
    <citation type="journal article" date="2022" name="Nat. Ecol. Evol.">
        <title>A masculinizing supergene underlies an exaggerated male reproductive morph in a spider.</title>
        <authorList>
            <person name="Hendrickx F."/>
            <person name="De Corte Z."/>
            <person name="Sonet G."/>
            <person name="Van Belleghem S.M."/>
            <person name="Kostlbacher S."/>
            <person name="Vangestel C."/>
        </authorList>
    </citation>
    <scope>NUCLEOTIDE SEQUENCE [LARGE SCALE GENOMIC DNA]</scope>
    <source>
        <strain evidence="2">W744_W776</strain>
    </source>
</reference>